<gene>
    <name evidence="1" type="ORF">K0M31_012289</name>
</gene>
<accession>A0AA40KHQ4</accession>
<keyword evidence="2" id="KW-1185">Reference proteome</keyword>
<organism evidence="1 2">
    <name type="scientific">Melipona bicolor</name>
    <dbReference type="NCBI Taxonomy" id="60889"/>
    <lineage>
        <taxon>Eukaryota</taxon>
        <taxon>Metazoa</taxon>
        <taxon>Ecdysozoa</taxon>
        <taxon>Arthropoda</taxon>
        <taxon>Hexapoda</taxon>
        <taxon>Insecta</taxon>
        <taxon>Pterygota</taxon>
        <taxon>Neoptera</taxon>
        <taxon>Endopterygota</taxon>
        <taxon>Hymenoptera</taxon>
        <taxon>Apocrita</taxon>
        <taxon>Aculeata</taxon>
        <taxon>Apoidea</taxon>
        <taxon>Anthophila</taxon>
        <taxon>Apidae</taxon>
        <taxon>Melipona</taxon>
    </lineage>
</organism>
<comment type="caution">
    <text evidence="1">The sequence shown here is derived from an EMBL/GenBank/DDBJ whole genome shotgun (WGS) entry which is preliminary data.</text>
</comment>
<sequence length="216" mass="25406">MSNLNGRKTKSLNDIPEVFKWRGHDEWKILLKVPLEDVASERSKVLNEERKDVFIVPVRKLEDVEQSNSEDEANEEEERLKKAEVEKISRIFKPEETEKNPLGDGQFSLARRNHTDDHQFLERNLDLHGHSRRHDGRSRHFDVSDDFGDLPISSKCHSNSVGDLYRYTHVRLLVSNKIQATYRKDLAIFNECKENKEILIDEDPYKKIKLHFLRSS</sequence>
<dbReference type="EMBL" id="JAHYIQ010000030">
    <property type="protein sequence ID" value="KAK1120684.1"/>
    <property type="molecule type" value="Genomic_DNA"/>
</dbReference>
<evidence type="ECO:0000313" key="1">
    <source>
        <dbReference type="EMBL" id="KAK1120684.1"/>
    </source>
</evidence>
<reference evidence="1" key="1">
    <citation type="submission" date="2021-10" db="EMBL/GenBank/DDBJ databases">
        <title>Melipona bicolor Genome sequencing and assembly.</title>
        <authorList>
            <person name="Araujo N.S."/>
            <person name="Arias M.C."/>
        </authorList>
    </citation>
    <scope>NUCLEOTIDE SEQUENCE</scope>
    <source>
        <strain evidence="1">USP_2M_L1-L4_2017</strain>
        <tissue evidence="1">Whole body</tissue>
    </source>
</reference>
<proteinExistence type="predicted"/>
<dbReference type="Proteomes" id="UP001177670">
    <property type="component" value="Unassembled WGS sequence"/>
</dbReference>
<dbReference type="AlphaFoldDB" id="A0AA40KHQ4"/>
<name>A0AA40KHQ4_9HYME</name>
<protein>
    <submittedName>
        <fullName evidence="1">Uncharacterized protein</fullName>
    </submittedName>
</protein>
<evidence type="ECO:0000313" key="2">
    <source>
        <dbReference type="Proteomes" id="UP001177670"/>
    </source>
</evidence>